<dbReference type="AlphaFoldDB" id="A0A1A8BKT7"/>
<evidence type="ECO:0000313" key="2">
    <source>
        <dbReference type="EMBL" id="SBP68237.1"/>
    </source>
</evidence>
<dbReference type="PANTHER" id="PTHR31025">
    <property type="entry name" value="SI:CH211-196P9.1-RELATED"/>
    <property type="match status" value="1"/>
</dbReference>
<dbReference type="EMBL" id="HADZ01004296">
    <property type="protein sequence ID" value="SBP68237.1"/>
    <property type="molecule type" value="Transcribed_RNA"/>
</dbReference>
<dbReference type="PANTHER" id="PTHR31025:SF19">
    <property type="entry name" value="SI:CH73-42K18.1-RELATED"/>
    <property type="match status" value="1"/>
</dbReference>
<protein>
    <submittedName>
        <fullName evidence="2">Si:ch211-155i14.1</fullName>
    </submittedName>
</protein>
<gene>
    <name evidence="2" type="primary">SI:CH211-155I14.1</name>
</gene>
<reference evidence="2" key="2">
    <citation type="submission" date="2016-06" db="EMBL/GenBank/DDBJ databases">
        <title>The genome of a short-lived fish provides insights into sex chromosome evolution and the genetic control of aging.</title>
        <authorList>
            <person name="Reichwald K."/>
            <person name="Felder M."/>
            <person name="Petzold A."/>
            <person name="Koch P."/>
            <person name="Groth M."/>
            <person name="Platzer M."/>
        </authorList>
    </citation>
    <scope>NUCLEOTIDE SEQUENCE</scope>
    <source>
        <tissue evidence="2">Brain</tissue>
    </source>
</reference>
<feature type="region of interest" description="Disordered" evidence="1">
    <location>
        <begin position="1"/>
        <end position="35"/>
    </location>
</feature>
<name>A0A1A8BKT7_NOTKA</name>
<accession>A0A1A8BKT7</accession>
<organism evidence="2">
    <name type="scientific">Nothobranchius kadleci</name>
    <name type="common">African annual killifish</name>
    <dbReference type="NCBI Taxonomy" id="1051664"/>
    <lineage>
        <taxon>Eukaryota</taxon>
        <taxon>Metazoa</taxon>
        <taxon>Chordata</taxon>
        <taxon>Craniata</taxon>
        <taxon>Vertebrata</taxon>
        <taxon>Euteleostomi</taxon>
        <taxon>Actinopterygii</taxon>
        <taxon>Neopterygii</taxon>
        <taxon>Teleostei</taxon>
        <taxon>Neoteleostei</taxon>
        <taxon>Acanthomorphata</taxon>
        <taxon>Ovalentaria</taxon>
        <taxon>Atherinomorphae</taxon>
        <taxon>Cyprinodontiformes</taxon>
        <taxon>Nothobranchiidae</taxon>
        <taxon>Nothobranchius</taxon>
    </lineage>
</organism>
<evidence type="ECO:0000256" key="1">
    <source>
        <dbReference type="SAM" id="MobiDB-lite"/>
    </source>
</evidence>
<feature type="compositionally biased region" description="Basic residues" evidence="1">
    <location>
        <begin position="1"/>
        <end position="10"/>
    </location>
</feature>
<reference evidence="2" key="1">
    <citation type="submission" date="2016-05" db="EMBL/GenBank/DDBJ databases">
        <authorList>
            <person name="Lavstsen T."/>
            <person name="Jespersen J.S."/>
        </authorList>
    </citation>
    <scope>NUCLEOTIDE SEQUENCE</scope>
    <source>
        <tissue evidence="2">Brain</tissue>
    </source>
</reference>
<feature type="non-terminal residue" evidence="2">
    <location>
        <position position="144"/>
    </location>
</feature>
<proteinExistence type="predicted"/>
<sequence>MENYRSKMRQLGRADVAVNGGKRGRYSASGDPPNKVIKKPKKGEINFLPDYPEGMDDRNLEETSDQDVYNQTTVGILCIDESLHLKPASVGIILEGSVVMDNLPNLPQAFCLLFGLIYTLHLDYPKYMKNTFLFVQHVMLNLGK</sequence>